<dbReference type="Gene3D" id="3.20.20.80">
    <property type="entry name" value="Glycosidases"/>
    <property type="match status" value="1"/>
</dbReference>
<keyword evidence="6" id="KW-0119">Carbohydrate metabolism</keyword>
<dbReference type="Gene3D" id="2.60.40.1180">
    <property type="entry name" value="Golgi alpha-mannosidase II"/>
    <property type="match status" value="1"/>
</dbReference>
<evidence type="ECO:0000313" key="10">
    <source>
        <dbReference type="Proteomes" id="UP001500443"/>
    </source>
</evidence>
<keyword evidence="5" id="KW-0378">Hydrolase</keyword>
<gene>
    <name evidence="9" type="ORF">GCM10009802_58310</name>
</gene>
<comment type="catalytic activity">
    <reaction evidence="1">
        <text>Hydrolysis of terminal non-reducing alpha-L-arabinofuranoside residues in alpha-L-arabinosides.</text>
        <dbReference type="EC" id="3.2.1.55"/>
    </reaction>
</comment>
<organism evidence="9 10">
    <name type="scientific">Streptomyces synnematoformans</name>
    <dbReference type="NCBI Taxonomy" id="415721"/>
    <lineage>
        <taxon>Bacteria</taxon>
        <taxon>Bacillati</taxon>
        <taxon>Actinomycetota</taxon>
        <taxon>Actinomycetes</taxon>
        <taxon>Kitasatosporales</taxon>
        <taxon>Streptomycetaceae</taxon>
        <taxon>Streptomyces</taxon>
    </lineage>
</organism>
<dbReference type="EC" id="3.2.1.55" evidence="4"/>
<dbReference type="SMART" id="SM00813">
    <property type="entry name" value="Alpha-L-AF_C"/>
    <property type="match status" value="1"/>
</dbReference>
<evidence type="ECO:0000259" key="8">
    <source>
        <dbReference type="SMART" id="SM00813"/>
    </source>
</evidence>
<dbReference type="PANTHER" id="PTHR43576">
    <property type="entry name" value="ALPHA-L-ARABINOFURANOSIDASE C-RELATED"/>
    <property type="match status" value="1"/>
</dbReference>
<keyword evidence="7" id="KW-0326">Glycosidase</keyword>
<dbReference type="Proteomes" id="UP001500443">
    <property type="component" value="Unassembled WGS sequence"/>
</dbReference>
<dbReference type="SUPFAM" id="SSF51445">
    <property type="entry name" value="(Trans)glycosidases"/>
    <property type="match status" value="1"/>
</dbReference>
<evidence type="ECO:0000256" key="6">
    <source>
        <dbReference type="ARBA" id="ARBA00023277"/>
    </source>
</evidence>
<evidence type="ECO:0000256" key="3">
    <source>
        <dbReference type="ARBA" id="ARBA00011165"/>
    </source>
</evidence>
<feature type="domain" description="Alpha-L-arabinofuranosidase C-terminal" evidence="8">
    <location>
        <begin position="292"/>
        <end position="502"/>
    </location>
</feature>
<dbReference type="SUPFAM" id="SSF51011">
    <property type="entry name" value="Glycosyl hydrolase domain"/>
    <property type="match status" value="1"/>
</dbReference>
<dbReference type="Pfam" id="PF22848">
    <property type="entry name" value="ASD1_dom"/>
    <property type="match status" value="1"/>
</dbReference>
<comment type="similarity">
    <text evidence="2">Belongs to the glycosyl hydrolase 51 family.</text>
</comment>
<dbReference type="InterPro" id="IPR055235">
    <property type="entry name" value="ASD1_cat"/>
</dbReference>
<evidence type="ECO:0000256" key="1">
    <source>
        <dbReference type="ARBA" id="ARBA00001462"/>
    </source>
</evidence>
<dbReference type="RefSeq" id="WP_344293989.1">
    <property type="nucleotide sequence ID" value="NZ_BAAAPF010000314.1"/>
</dbReference>
<evidence type="ECO:0000256" key="7">
    <source>
        <dbReference type="ARBA" id="ARBA00023295"/>
    </source>
</evidence>
<protein>
    <recommendedName>
        <fullName evidence="4">non-reducing end alpha-L-arabinofuranosidase</fullName>
        <ecNumber evidence="4">3.2.1.55</ecNumber>
    </recommendedName>
</protein>
<dbReference type="EMBL" id="BAAAPF010000314">
    <property type="protein sequence ID" value="GAA1501615.1"/>
    <property type="molecule type" value="Genomic_DNA"/>
</dbReference>
<evidence type="ECO:0000256" key="5">
    <source>
        <dbReference type="ARBA" id="ARBA00022801"/>
    </source>
</evidence>
<evidence type="ECO:0000256" key="4">
    <source>
        <dbReference type="ARBA" id="ARBA00012670"/>
    </source>
</evidence>
<accession>A0ABP4KIZ3</accession>
<dbReference type="Pfam" id="PF06964">
    <property type="entry name" value="Alpha-L-AF_C"/>
    <property type="match status" value="1"/>
</dbReference>
<reference evidence="10" key="1">
    <citation type="journal article" date="2019" name="Int. J. Syst. Evol. Microbiol.">
        <title>The Global Catalogue of Microorganisms (GCM) 10K type strain sequencing project: providing services to taxonomists for standard genome sequencing and annotation.</title>
        <authorList>
            <consortium name="The Broad Institute Genomics Platform"/>
            <consortium name="The Broad Institute Genome Sequencing Center for Infectious Disease"/>
            <person name="Wu L."/>
            <person name="Ma J."/>
        </authorList>
    </citation>
    <scope>NUCLEOTIDE SEQUENCE [LARGE SCALE GENOMIC DNA]</scope>
    <source>
        <strain evidence="10">JCM 15481</strain>
    </source>
</reference>
<comment type="caution">
    <text evidence="9">The sequence shown here is derived from an EMBL/GenBank/DDBJ whole genome shotgun (WGS) entry which is preliminary data.</text>
</comment>
<proteinExistence type="inferred from homology"/>
<dbReference type="InterPro" id="IPR010720">
    <property type="entry name" value="Alpha-L-AF_C"/>
</dbReference>
<keyword evidence="10" id="KW-1185">Reference proteome</keyword>
<name>A0ABP4KIZ3_9ACTN</name>
<evidence type="ECO:0000313" key="9">
    <source>
        <dbReference type="EMBL" id="GAA1501615.1"/>
    </source>
</evidence>
<dbReference type="InterPro" id="IPR017853">
    <property type="entry name" value="GH"/>
</dbReference>
<dbReference type="InterPro" id="IPR013780">
    <property type="entry name" value="Glyco_hydro_b"/>
</dbReference>
<sequence>MPHTARFTVDPAFVVGEVDPRLYGTFVEHMGRCVYTGIYEPGHPTADPAGFRGDVAALVRELGTGLVRYPGGNFVSGYHWEDGVGPVADRPRRLDLAWRSVESNEVGTNEFLTWAKGLGLEPMMAVNLGTRGIDAARALVEYVNHPGGTAWSDLRVSHGVAEPHGVRLWCLGNEMDGPWQTGHKSAREYGRLAAEAGKAMHQVDPTIELVACGSSNAQMPTFGSWEREVLEETYDEVDYLSLHAYYEELDGDRASFLASGAHMDQYISDVVSTADHVRAVRRADKRIRLSFDEWNVWYAARFPGERNLATAETPRLIEDTYSVTDAAVVGSLLITLLRHADRVAVACLAQLVNVIAPIRSEPGGPAWRQTTFHPFAQAARFARGTVLRTEPDRTASRVETPRHGDVPALDHVVTYDEESGDLTVLAVNRAQDEPLRLSAALRGFGPGGTADAYEVLEHLVLADDDPDAANTEADPGRVLPRAVSATRIGADGELEAELPPVSWNVIRLRRQSR</sequence>
<comment type="subunit">
    <text evidence="3">Homohexamer; trimer of dimers.</text>
</comment>
<dbReference type="PANTHER" id="PTHR43576:SF3">
    <property type="entry name" value="ALPHA-L-ARABINOFURANOSIDASE C"/>
    <property type="match status" value="1"/>
</dbReference>
<evidence type="ECO:0000256" key="2">
    <source>
        <dbReference type="ARBA" id="ARBA00007186"/>
    </source>
</evidence>